<organism evidence="7 8">
    <name type="scientific">Aquibacillus rhizosphaerae</name>
    <dbReference type="NCBI Taxonomy" id="3051431"/>
    <lineage>
        <taxon>Bacteria</taxon>
        <taxon>Bacillati</taxon>
        <taxon>Bacillota</taxon>
        <taxon>Bacilli</taxon>
        <taxon>Bacillales</taxon>
        <taxon>Bacillaceae</taxon>
        <taxon>Aquibacillus</taxon>
    </lineage>
</organism>
<gene>
    <name evidence="7" type="ORF">QQS35_10495</name>
</gene>
<reference evidence="7 8" key="1">
    <citation type="submission" date="2023-06" db="EMBL/GenBank/DDBJ databases">
        <title>Aquibacillus rhizosphaerae LR5S19.</title>
        <authorList>
            <person name="Sun J.-Q."/>
        </authorList>
    </citation>
    <scope>NUCLEOTIDE SEQUENCE [LARGE SCALE GENOMIC DNA]</scope>
    <source>
        <strain evidence="7 8">LR5S19</strain>
    </source>
</reference>
<dbReference type="Pfam" id="PF09678">
    <property type="entry name" value="Caa3_CtaG"/>
    <property type="match status" value="1"/>
</dbReference>
<feature type="transmembrane region" description="Helical" evidence="6">
    <location>
        <begin position="159"/>
        <end position="183"/>
    </location>
</feature>
<evidence type="ECO:0000256" key="3">
    <source>
        <dbReference type="ARBA" id="ARBA00022692"/>
    </source>
</evidence>
<dbReference type="EMBL" id="JASTZU010000034">
    <property type="protein sequence ID" value="MDL4840879.1"/>
    <property type="molecule type" value="Genomic_DNA"/>
</dbReference>
<keyword evidence="3 6" id="KW-0812">Transmembrane</keyword>
<dbReference type="RefSeq" id="WP_285932024.1">
    <property type="nucleotide sequence ID" value="NZ_JASTZU010000034.1"/>
</dbReference>
<dbReference type="InterPro" id="IPR019108">
    <property type="entry name" value="Caa3_assmbl_CtaG-rel"/>
</dbReference>
<feature type="transmembrane region" description="Helical" evidence="6">
    <location>
        <begin position="52"/>
        <end position="71"/>
    </location>
</feature>
<keyword evidence="8" id="KW-1185">Reference proteome</keyword>
<accession>A0ABT7L4V3</accession>
<evidence type="ECO:0000256" key="1">
    <source>
        <dbReference type="ARBA" id="ARBA00004651"/>
    </source>
</evidence>
<dbReference type="Proteomes" id="UP001235343">
    <property type="component" value="Unassembled WGS sequence"/>
</dbReference>
<keyword evidence="4 6" id="KW-1133">Transmembrane helix</keyword>
<feature type="transmembrane region" description="Helical" evidence="6">
    <location>
        <begin position="20"/>
        <end position="40"/>
    </location>
</feature>
<feature type="transmembrane region" description="Helical" evidence="6">
    <location>
        <begin position="234"/>
        <end position="253"/>
    </location>
</feature>
<evidence type="ECO:0000313" key="8">
    <source>
        <dbReference type="Proteomes" id="UP001235343"/>
    </source>
</evidence>
<evidence type="ECO:0000256" key="4">
    <source>
        <dbReference type="ARBA" id="ARBA00022989"/>
    </source>
</evidence>
<keyword evidence="2" id="KW-1003">Cell membrane</keyword>
<keyword evidence="5 6" id="KW-0472">Membrane</keyword>
<evidence type="ECO:0000256" key="2">
    <source>
        <dbReference type="ARBA" id="ARBA00022475"/>
    </source>
</evidence>
<name>A0ABT7L4V3_9BACI</name>
<feature type="transmembrane region" description="Helical" evidence="6">
    <location>
        <begin position="83"/>
        <end position="105"/>
    </location>
</feature>
<evidence type="ECO:0000313" key="7">
    <source>
        <dbReference type="EMBL" id="MDL4840879.1"/>
    </source>
</evidence>
<feature type="transmembrane region" description="Helical" evidence="6">
    <location>
        <begin position="125"/>
        <end position="147"/>
    </location>
</feature>
<sequence length="273" mass="30764">MNGTHHTNLNLDGIGLLPQLVLILPFAIGLLIYVLTVIISNRKYKKWSFFRMGYWLTGSICAISSITGPLAELSHSSFEAHMFSHLLLGMLAPLLMVLAAPLTLLMRALNVNIARRLSRLLRSRLVSFLTNPIIAAILNIGGLWILYTSNLYSMMHHNISLYIFIHLHVFIAGFLFTSSMIYIDPTPHRKSYIYRSSVLIITLAAHGILSKFIYANPPNGVSISQAEMGAKIMYYGGDVIDIVIIFILCLKWYQSTKPRLYSPLRTAYAEYPQ</sequence>
<comment type="caution">
    <text evidence="7">The sequence shown here is derived from an EMBL/GenBank/DDBJ whole genome shotgun (WGS) entry which is preliminary data.</text>
</comment>
<comment type="subcellular location">
    <subcellularLocation>
        <location evidence="1">Cell membrane</location>
        <topology evidence="1">Multi-pass membrane protein</topology>
    </subcellularLocation>
</comment>
<feature type="transmembrane region" description="Helical" evidence="6">
    <location>
        <begin position="192"/>
        <end position="214"/>
    </location>
</feature>
<evidence type="ECO:0000256" key="5">
    <source>
        <dbReference type="ARBA" id="ARBA00023136"/>
    </source>
</evidence>
<protein>
    <submittedName>
        <fullName evidence="7">Cytochrome c oxidase assembly protein</fullName>
    </submittedName>
</protein>
<proteinExistence type="predicted"/>
<evidence type="ECO:0000256" key="6">
    <source>
        <dbReference type="SAM" id="Phobius"/>
    </source>
</evidence>